<keyword evidence="12" id="KW-0808">Transferase</keyword>
<dbReference type="GeneID" id="39872511"/>
<evidence type="ECO:0000256" key="6">
    <source>
        <dbReference type="ARBA" id="ARBA00022989"/>
    </source>
</evidence>
<keyword evidence="13" id="KW-1185">Reference proteome</keyword>
<dbReference type="GO" id="GO:0015031">
    <property type="term" value="P:protein transport"/>
    <property type="evidence" value="ECO:0007669"/>
    <property type="project" value="UniProtKB-KW"/>
</dbReference>
<comment type="similarity">
    <text evidence="2">Belongs to the syntaxin family.</text>
</comment>
<dbReference type="GO" id="GO:0016740">
    <property type="term" value="F:transferase activity"/>
    <property type="evidence" value="ECO:0007669"/>
    <property type="project" value="UniProtKB-KW"/>
</dbReference>
<name>A0A2H6K6X9_9APIC</name>
<dbReference type="SUPFAM" id="SSF58038">
    <property type="entry name" value="SNARE fusion complex"/>
    <property type="match status" value="1"/>
</dbReference>
<evidence type="ECO:0000313" key="12">
    <source>
        <dbReference type="EMBL" id="GBE58741.1"/>
    </source>
</evidence>
<evidence type="ECO:0000256" key="8">
    <source>
        <dbReference type="ARBA" id="ARBA00023136"/>
    </source>
</evidence>
<accession>A0A2H6K6X9</accession>
<dbReference type="PROSITE" id="PS50192">
    <property type="entry name" value="T_SNARE"/>
    <property type="match status" value="1"/>
</dbReference>
<dbReference type="GO" id="GO:0031201">
    <property type="term" value="C:SNARE complex"/>
    <property type="evidence" value="ECO:0007669"/>
    <property type="project" value="TreeGrafter"/>
</dbReference>
<reference evidence="12 13" key="1">
    <citation type="journal article" date="2017" name="BMC Genomics">
        <title>Whole-genome assembly of Babesia ovata and comparative genomics between closely related pathogens.</title>
        <authorList>
            <person name="Yamagishi J."/>
            <person name="Asada M."/>
            <person name="Hakimi H."/>
            <person name="Tanaka T.Q."/>
            <person name="Sugimoto C."/>
            <person name="Kawazu S."/>
        </authorList>
    </citation>
    <scope>NUCLEOTIDE SEQUENCE [LARGE SCALE GENOMIC DNA]</scope>
    <source>
        <strain evidence="12 13">Miyake</strain>
    </source>
</reference>
<comment type="caution">
    <text evidence="12">The sequence shown here is derived from an EMBL/GenBank/DDBJ whole genome shotgun (WGS) entry which is preliminary data.</text>
</comment>
<feature type="domain" description="T-SNARE coiled-coil homology" evidence="11">
    <location>
        <begin position="303"/>
        <end position="365"/>
    </location>
</feature>
<proteinExistence type="inferred from homology"/>
<evidence type="ECO:0000256" key="4">
    <source>
        <dbReference type="ARBA" id="ARBA00022692"/>
    </source>
</evidence>
<feature type="compositionally biased region" description="Low complexity" evidence="9">
    <location>
        <begin position="235"/>
        <end position="245"/>
    </location>
</feature>
<organism evidence="12 13">
    <name type="scientific">Babesia ovata</name>
    <dbReference type="NCBI Taxonomy" id="189622"/>
    <lineage>
        <taxon>Eukaryota</taxon>
        <taxon>Sar</taxon>
        <taxon>Alveolata</taxon>
        <taxon>Apicomplexa</taxon>
        <taxon>Aconoidasida</taxon>
        <taxon>Piroplasmida</taxon>
        <taxon>Babesiidae</taxon>
        <taxon>Babesia</taxon>
    </lineage>
</organism>
<keyword evidence="6 10" id="KW-1133">Transmembrane helix</keyword>
<keyword evidence="8 10" id="KW-0472">Membrane</keyword>
<dbReference type="RefSeq" id="XP_028864984.1">
    <property type="nucleotide sequence ID" value="XM_029009151.1"/>
</dbReference>
<dbReference type="PANTHER" id="PTHR15959">
    <property type="entry name" value="SYNTAXIN-18"/>
    <property type="match status" value="1"/>
</dbReference>
<evidence type="ECO:0000256" key="3">
    <source>
        <dbReference type="ARBA" id="ARBA00022448"/>
    </source>
</evidence>
<evidence type="ECO:0000256" key="1">
    <source>
        <dbReference type="ARBA" id="ARBA00004211"/>
    </source>
</evidence>
<evidence type="ECO:0000259" key="11">
    <source>
        <dbReference type="PROSITE" id="PS50192"/>
    </source>
</evidence>
<keyword evidence="4 10" id="KW-0812">Transmembrane</keyword>
<dbReference type="Gene3D" id="1.20.5.110">
    <property type="match status" value="1"/>
</dbReference>
<evidence type="ECO:0000313" key="13">
    <source>
        <dbReference type="Proteomes" id="UP000236319"/>
    </source>
</evidence>
<dbReference type="AlphaFoldDB" id="A0A2H6K6X9"/>
<feature type="transmembrane region" description="Helical" evidence="10">
    <location>
        <begin position="372"/>
        <end position="394"/>
    </location>
</feature>
<sequence length="403" mass="45310">MDRSYDFKRRATHWQMMMREATRDTQAASPEHQTVDRFSVISADVFAQLRTLKEIISPYTVLAHAGHGSKESIGGHVKIPLLPNAMGYIHAKRALFEQTDIKDIVHDTRHAGDLIKQMATSIEEELKRMRRGTISRQLQEHRLGVIACLQHTLKAVESAVEEYERYRLKVETNVTASLRLMTENQVKEYRIRKGYGAEGSADKQIIAQDYLKLFMEESNRGSTLARGDGSAAQGSESVSASTSSSPRLGPSMHAGTITPALRRQPSVQMPHMPVYMDYVDAPQEQNTQVLQMQHKNLVAHVQQSIQANELKTINGVQQRLSEISSMFEQFSGTLAVQLDMFESINANVLESLSNIETTETSLKKADTEGMPYYQLLMCYSFIGSAVFLLLVDYLKSSRGSYIL</sequence>
<gene>
    <name evidence="12" type="ORF">BOVATA_002340</name>
</gene>
<protein>
    <submittedName>
        <fullName evidence="12">Polyribonucleotide nucleotidyltransferase</fullName>
    </submittedName>
</protein>
<evidence type="ECO:0000256" key="9">
    <source>
        <dbReference type="SAM" id="MobiDB-lite"/>
    </source>
</evidence>
<dbReference type="EMBL" id="BDSA01000001">
    <property type="protein sequence ID" value="GBE58741.1"/>
    <property type="molecule type" value="Genomic_DNA"/>
</dbReference>
<feature type="region of interest" description="Disordered" evidence="9">
    <location>
        <begin position="222"/>
        <end position="266"/>
    </location>
</feature>
<keyword evidence="7" id="KW-0175">Coiled coil</keyword>
<keyword evidence="3" id="KW-0813">Transport</keyword>
<evidence type="ECO:0000256" key="2">
    <source>
        <dbReference type="ARBA" id="ARBA00009063"/>
    </source>
</evidence>
<evidence type="ECO:0000256" key="5">
    <source>
        <dbReference type="ARBA" id="ARBA00022927"/>
    </source>
</evidence>
<dbReference type="VEuPathDB" id="PiroplasmaDB:BOVATA_002340"/>
<dbReference type="GO" id="GO:0006890">
    <property type="term" value="P:retrograde vesicle-mediated transport, Golgi to endoplasmic reticulum"/>
    <property type="evidence" value="ECO:0007669"/>
    <property type="project" value="TreeGrafter"/>
</dbReference>
<evidence type="ECO:0000256" key="10">
    <source>
        <dbReference type="SAM" id="Phobius"/>
    </source>
</evidence>
<keyword evidence="5" id="KW-0653">Protein transport</keyword>
<dbReference type="GO" id="GO:0005783">
    <property type="term" value="C:endoplasmic reticulum"/>
    <property type="evidence" value="ECO:0007669"/>
    <property type="project" value="TreeGrafter"/>
</dbReference>
<dbReference type="InterPro" id="IPR000727">
    <property type="entry name" value="T_SNARE_dom"/>
</dbReference>
<dbReference type="Proteomes" id="UP000236319">
    <property type="component" value="Unassembled WGS sequence"/>
</dbReference>
<evidence type="ECO:0000256" key="7">
    <source>
        <dbReference type="ARBA" id="ARBA00023054"/>
    </source>
</evidence>
<dbReference type="OrthoDB" id="359759at2759"/>
<dbReference type="PANTHER" id="PTHR15959:SF0">
    <property type="entry name" value="SYNTAXIN-18"/>
    <property type="match status" value="1"/>
</dbReference>
<comment type="subcellular location">
    <subcellularLocation>
        <location evidence="1">Membrane</location>
        <topology evidence="1">Single-pass type IV membrane protein</topology>
    </subcellularLocation>
</comment>